<keyword evidence="1" id="KW-1133">Transmembrane helix</keyword>
<feature type="transmembrane region" description="Helical" evidence="1">
    <location>
        <begin position="46"/>
        <end position="63"/>
    </location>
</feature>
<gene>
    <name evidence="3" type="ORF">W911_04210</name>
</gene>
<dbReference type="SUPFAM" id="SSF52540">
    <property type="entry name" value="P-loop containing nucleoside triphosphate hydrolases"/>
    <property type="match status" value="1"/>
</dbReference>
<dbReference type="HOGENOM" id="CLU_028661_0_0_5"/>
<dbReference type="GO" id="GO:0005829">
    <property type="term" value="C:cytosol"/>
    <property type="evidence" value="ECO:0007669"/>
    <property type="project" value="TreeGrafter"/>
</dbReference>
<dbReference type="InterPro" id="IPR006073">
    <property type="entry name" value="GTP-bd"/>
</dbReference>
<keyword evidence="1" id="KW-0812">Transmembrane</keyword>
<dbReference type="GO" id="GO:0002098">
    <property type="term" value="P:tRNA wobble uridine modification"/>
    <property type="evidence" value="ECO:0007669"/>
    <property type="project" value="TreeGrafter"/>
</dbReference>
<dbReference type="PANTHER" id="PTHR42714:SF2">
    <property type="entry name" value="TRNA MODIFICATION GTPASE GTPBP3, MITOCHONDRIAL"/>
    <property type="match status" value="1"/>
</dbReference>
<dbReference type="KEGG" id="hni:W911_04210"/>
<keyword evidence="4" id="KW-1185">Reference proteome</keyword>
<name>V5SCP5_9HYPH</name>
<dbReference type="Gene3D" id="3.40.50.300">
    <property type="entry name" value="P-loop containing nucleotide triphosphate hydrolases"/>
    <property type="match status" value="1"/>
</dbReference>
<dbReference type="AlphaFoldDB" id="V5SCP5"/>
<dbReference type="GO" id="GO:0030488">
    <property type="term" value="P:tRNA methylation"/>
    <property type="evidence" value="ECO:0007669"/>
    <property type="project" value="TreeGrafter"/>
</dbReference>
<dbReference type="EMBL" id="CP006912">
    <property type="protein sequence ID" value="AHB47790.1"/>
    <property type="molecule type" value="Genomic_DNA"/>
</dbReference>
<dbReference type="InterPro" id="IPR027417">
    <property type="entry name" value="P-loop_NTPase"/>
</dbReference>
<dbReference type="Pfam" id="PF01926">
    <property type="entry name" value="MMR_HSR1"/>
    <property type="match status" value="1"/>
</dbReference>
<evidence type="ECO:0000259" key="2">
    <source>
        <dbReference type="Pfam" id="PF01926"/>
    </source>
</evidence>
<evidence type="ECO:0000256" key="1">
    <source>
        <dbReference type="SAM" id="Phobius"/>
    </source>
</evidence>
<proteinExistence type="predicted"/>
<protein>
    <submittedName>
        <fullName evidence="3">HSR1-like GTP-binding protein</fullName>
    </submittedName>
</protein>
<organism evidence="3 4">
    <name type="scientific">Hyphomicrobium nitrativorans NL23</name>
    <dbReference type="NCBI Taxonomy" id="1029756"/>
    <lineage>
        <taxon>Bacteria</taxon>
        <taxon>Pseudomonadati</taxon>
        <taxon>Pseudomonadota</taxon>
        <taxon>Alphaproteobacteria</taxon>
        <taxon>Hyphomicrobiales</taxon>
        <taxon>Hyphomicrobiaceae</taxon>
        <taxon>Hyphomicrobium</taxon>
    </lineage>
</organism>
<dbReference type="PATRIC" id="fig|1029756.8.peg.881"/>
<accession>V5SCP5</accession>
<keyword evidence="1" id="KW-0472">Membrane</keyword>
<sequence>MTGNKSTRKGSARRTASLILLSIGLVVPALSLIPLGSIWLWQNGYLLHWTGFALAAVALVYFTQRWLLPPAKPIESSTAEAPATDPAETPSLHWSPAEELAWTDVTRLAQKTDPAAITSPELLLKLGQDTIEVVAHRIHPDRKDPLWQFTMPEALAIIERVSRRLRMLTLERVPFGDRLTVAQALALYRWRGALDVAGQAYDVWRVIRMINPATAVANEAREQLSKAMMQWGRDAIARRLTEAYITEIGRAAIDLYGGRLRVTSGALTSYVSDETAADETALGQVRAEPLRILVAGQTGAGKSSLVNALAREAQAATDTLPATAKFTPYRLEREGFPAAMIIDSPGIVADPRAIEALIEKAADCDLVLWVAAANRADREVDRTALDALRRHFAARLNRRRPPIVLVATHIDRLRPFTEWDPPYEADDQREKARSIRAAISSAASDLGFGPDEAVPVSLRDAEPYNVERLWQVIANALPEATRAQLLRVLHELKDKWTWGSLWSQASGAGRALAGALKREPPSKSPPK</sequence>
<feature type="domain" description="G" evidence="2">
    <location>
        <begin position="291"/>
        <end position="406"/>
    </location>
</feature>
<dbReference type="GO" id="GO:0005525">
    <property type="term" value="F:GTP binding"/>
    <property type="evidence" value="ECO:0007669"/>
    <property type="project" value="InterPro"/>
</dbReference>
<reference evidence="3 4" key="1">
    <citation type="journal article" date="2014" name="Genome Announc.">
        <title>Complete Genome Sequence of Hyphomicrobium nitrativorans Strain NL23, a Denitrifying Bacterium Isolated from Biofilm of a Methanol-Fed Denitrification System Treating Seawater at the Montreal Biodome.</title>
        <authorList>
            <person name="Martineau C."/>
            <person name="Villeneuve C."/>
            <person name="Mauffrey F."/>
            <person name="Villemur R."/>
        </authorList>
    </citation>
    <scope>NUCLEOTIDE SEQUENCE [LARGE SCALE GENOMIC DNA]</scope>
    <source>
        <strain evidence="3">NL23</strain>
    </source>
</reference>
<dbReference type="PANTHER" id="PTHR42714">
    <property type="entry name" value="TRNA MODIFICATION GTPASE GTPBP3"/>
    <property type="match status" value="1"/>
</dbReference>
<dbReference type="Proteomes" id="UP000018542">
    <property type="component" value="Chromosome"/>
</dbReference>
<evidence type="ECO:0000313" key="3">
    <source>
        <dbReference type="EMBL" id="AHB47790.1"/>
    </source>
</evidence>
<dbReference type="OrthoDB" id="238366at2"/>
<dbReference type="STRING" id="1029756.W911_04210"/>
<dbReference type="RefSeq" id="WP_023786250.1">
    <property type="nucleotide sequence ID" value="NC_022997.1"/>
</dbReference>
<evidence type="ECO:0000313" key="4">
    <source>
        <dbReference type="Proteomes" id="UP000018542"/>
    </source>
</evidence>
<feature type="transmembrane region" description="Helical" evidence="1">
    <location>
        <begin position="18"/>
        <end position="40"/>
    </location>
</feature>
<dbReference type="PROSITE" id="PS00675">
    <property type="entry name" value="SIGMA54_INTERACT_1"/>
    <property type="match status" value="1"/>
</dbReference>
<dbReference type="InterPro" id="IPR025662">
    <property type="entry name" value="Sigma_54_int_dom_ATP-bd_1"/>
</dbReference>